<dbReference type="SMART" id="SM00034">
    <property type="entry name" value="CLECT"/>
    <property type="match status" value="1"/>
</dbReference>
<dbReference type="Pfam" id="PF00024">
    <property type="entry name" value="PAN_1"/>
    <property type="match status" value="1"/>
</dbReference>
<dbReference type="PROSITE" id="PS50041">
    <property type="entry name" value="C_TYPE_LECTIN_2"/>
    <property type="match status" value="1"/>
</dbReference>
<dbReference type="InterPro" id="IPR016186">
    <property type="entry name" value="C-type_lectin-like/link_sf"/>
</dbReference>
<dbReference type="InterPro" id="IPR016187">
    <property type="entry name" value="CTDL_fold"/>
</dbReference>
<evidence type="ECO:0000259" key="4">
    <source>
        <dbReference type="PROSITE" id="PS50948"/>
    </source>
</evidence>
<comment type="caution">
    <text evidence="5">The sequence shown here is derived from an EMBL/GenBank/DDBJ whole genome shotgun (WGS) entry which is preliminary data.</text>
</comment>
<gene>
    <name evidence="5" type="ORF">V1264_025037</name>
</gene>
<dbReference type="EMBL" id="JBAMIC010000188">
    <property type="protein sequence ID" value="KAK7089879.1"/>
    <property type="molecule type" value="Genomic_DNA"/>
</dbReference>
<organism evidence="5 6">
    <name type="scientific">Littorina saxatilis</name>
    <dbReference type="NCBI Taxonomy" id="31220"/>
    <lineage>
        <taxon>Eukaryota</taxon>
        <taxon>Metazoa</taxon>
        <taxon>Spiralia</taxon>
        <taxon>Lophotrochozoa</taxon>
        <taxon>Mollusca</taxon>
        <taxon>Gastropoda</taxon>
        <taxon>Caenogastropoda</taxon>
        <taxon>Littorinimorpha</taxon>
        <taxon>Littorinoidea</taxon>
        <taxon>Littorinidae</taxon>
        <taxon>Littorina</taxon>
    </lineage>
</organism>
<keyword evidence="1" id="KW-1015">Disulfide bond</keyword>
<dbReference type="PROSITE" id="PS50948">
    <property type="entry name" value="PAN"/>
    <property type="match status" value="1"/>
</dbReference>
<feature type="domain" description="Apple" evidence="4">
    <location>
        <begin position="20"/>
        <end position="108"/>
    </location>
</feature>
<dbReference type="InterPro" id="IPR001304">
    <property type="entry name" value="C-type_lectin-like"/>
</dbReference>
<dbReference type="InterPro" id="IPR003609">
    <property type="entry name" value="Pan_app"/>
</dbReference>
<sequence length="240" mass="26281">MSHLIFVMTLVVFVLGTESCKFRESLFSRIQDLSDLVFADSLLFQFSAVSAEDCAHTCAATPSCLSFTYPAPMYTRGTCRGHATRELSSNDATPSAGTVAFLGKKDKCPRSWKLLGESCYMYISIAATWQNAQAECETMGAGLVEIDSQAENSFVFTMVTAAGAEHAWLGLSDVGTEGLFLLPSGQPPTFTKWQPGEPNDFRGREDCAMFRPGNPKSADGWNDASCDRQFPFVCEQHVLF</sequence>
<dbReference type="PROSITE" id="PS00615">
    <property type="entry name" value="C_TYPE_LECTIN_1"/>
    <property type="match status" value="1"/>
</dbReference>
<dbReference type="InterPro" id="IPR050111">
    <property type="entry name" value="C-type_lectin/snaclec_domain"/>
</dbReference>
<evidence type="ECO:0000256" key="2">
    <source>
        <dbReference type="SAM" id="SignalP"/>
    </source>
</evidence>
<dbReference type="Pfam" id="PF00059">
    <property type="entry name" value="Lectin_C"/>
    <property type="match status" value="1"/>
</dbReference>
<protein>
    <recommendedName>
        <fullName evidence="7">C-type lectin</fullName>
    </recommendedName>
</protein>
<evidence type="ECO:0008006" key="7">
    <source>
        <dbReference type="Google" id="ProtNLM"/>
    </source>
</evidence>
<evidence type="ECO:0000256" key="1">
    <source>
        <dbReference type="ARBA" id="ARBA00023157"/>
    </source>
</evidence>
<reference evidence="5 6" key="1">
    <citation type="submission" date="2024-02" db="EMBL/GenBank/DDBJ databases">
        <title>Chromosome-scale genome assembly of the rough periwinkle Littorina saxatilis.</title>
        <authorList>
            <person name="De Jode A."/>
            <person name="Faria R."/>
            <person name="Formenti G."/>
            <person name="Sims Y."/>
            <person name="Smith T.P."/>
            <person name="Tracey A."/>
            <person name="Wood J.M.D."/>
            <person name="Zagrodzka Z.B."/>
            <person name="Johannesson K."/>
            <person name="Butlin R.K."/>
            <person name="Leder E.H."/>
        </authorList>
    </citation>
    <scope>NUCLEOTIDE SEQUENCE [LARGE SCALE GENOMIC DNA]</scope>
    <source>
        <strain evidence="5">Snail1</strain>
        <tissue evidence="5">Muscle</tissue>
    </source>
</reference>
<accession>A0AAN9AN36</accession>
<keyword evidence="6" id="KW-1185">Reference proteome</keyword>
<dbReference type="Gene3D" id="3.10.100.10">
    <property type="entry name" value="Mannose-Binding Protein A, subunit A"/>
    <property type="match status" value="1"/>
</dbReference>
<dbReference type="PANTHER" id="PTHR22803">
    <property type="entry name" value="MANNOSE, PHOSPHOLIPASE, LECTIN RECEPTOR RELATED"/>
    <property type="match status" value="1"/>
</dbReference>
<evidence type="ECO:0000313" key="5">
    <source>
        <dbReference type="EMBL" id="KAK7089879.1"/>
    </source>
</evidence>
<evidence type="ECO:0000259" key="3">
    <source>
        <dbReference type="PROSITE" id="PS50041"/>
    </source>
</evidence>
<dbReference type="Gene3D" id="3.50.4.10">
    <property type="entry name" value="Hepatocyte Growth Factor"/>
    <property type="match status" value="1"/>
</dbReference>
<feature type="signal peptide" evidence="2">
    <location>
        <begin position="1"/>
        <end position="19"/>
    </location>
</feature>
<name>A0AAN9AN36_9CAEN</name>
<proteinExistence type="predicted"/>
<dbReference type="InterPro" id="IPR018378">
    <property type="entry name" value="C-type_lectin_CS"/>
</dbReference>
<feature type="domain" description="C-type lectin" evidence="3">
    <location>
        <begin position="115"/>
        <end position="235"/>
    </location>
</feature>
<evidence type="ECO:0000313" key="6">
    <source>
        <dbReference type="Proteomes" id="UP001374579"/>
    </source>
</evidence>
<feature type="chain" id="PRO_5043037816" description="C-type lectin" evidence="2">
    <location>
        <begin position="20"/>
        <end position="240"/>
    </location>
</feature>
<dbReference type="AlphaFoldDB" id="A0AAN9AN36"/>
<keyword evidence="2" id="KW-0732">Signal</keyword>
<dbReference type="SUPFAM" id="SSF56436">
    <property type="entry name" value="C-type lectin-like"/>
    <property type="match status" value="1"/>
</dbReference>
<dbReference type="Proteomes" id="UP001374579">
    <property type="component" value="Unassembled WGS sequence"/>
</dbReference>